<evidence type="ECO:0008006" key="4">
    <source>
        <dbReference type="Google" id="ProtNLM"/>
    </source>
</evidence>
<evidence type="ECO:0000256" key="1">
    <source>
        <dbReference type="SAM" id="SignalP"/>
    </source>
</evidence>
<dbReference type="RefSeq" id="WP_272650566.1">
    <property type="nucleotide sequence ID" value="NZ_JAZDDG010000003.1"/>
</dbReference>
<reference evidence="2 3" key="1">
    <citation type="submission" date="2024-01" db="EMBL/GenBank/DDBJ databases">
        <title>Maribacter spp. originated from different algae showed divergent polysaccharides utilization ability.</title>
        <authorList>
            <person name="Wang H."/>
            <person name="Wu Y."/>
        </authorList>
    </citation>
    <scope>NUCLEOTIDE SEQUENCE [LARGE SCALE GENOMIC DNA]</scope>
    <source>
        <strain evidence="2 3">PR1</strain>
    </source>
</reference>
<feature type="signal peptide" evidence="1">
    <location>
        <begin position="1"/>
        <end position="23"/>
    </location>
</feature>
<feature type="chain" id="PRO_5046355318" description="DUF4221 domain-containing protein" evidence="1">
    <location>
        <begin position="24"/>
        <end position="377"/>
    </location>
</feature>
<dbReference type="EMBL" id="JAZDDG010000003">
    <property type="protein sequence ID" value="MEE1975743.1"/>
    <property type="molecule type" value="Genomic_DNA"/>
</dbReference>
<dbReference type="Proteomes" id="UP001356308">
    <property type="component" value="Unassembled WGS sequence"/>
</dbReference>
<sequence length="377" mass="41894">MKTYTNLVSILLMVALAGCSKSASEPLEIEPPVKIEADYSILLDESGVLKTKNLKESDSGLKIGTGESTIPSFPTSELTYFADNSLSFFQLTDDCAGEILLYDFESDSHQLIDAFLDLDACNLQITSVSHSDSRVFMSFTKNEVGKEDAFYVRIIDIDTGDENAVDIELDLKPLQIVPSAGKLFVLTIDDEITDENALSVIDIAQESIVFEKMIGFDAKKIFRNPAGDIIISYPELHTTLDSSTMAEVYTQYGELTKPNLFSSEYHRFDDQGKMYYTLTTEEGSGVASIPAVYDFNSNISTQYFYENFLTDTQLSVELNIHSTTAMAFDEENNFILVGYKKNGNENTGGLLRLTPTPDFTYVDNLNLPGIPKTIYVN</sequence>
<organism evidence="2 3">
    <name type="scientific">Maribacter cobaltidurans</name>
    <dbReference type="NCBI Taxonomy" id="1178778"/>
    <lineage>
        <taxon>Bacteria</taxon>
        <taxon>Pseudomonadati</taxon>
        <taxon>Bacteroidota</taxon>
        <taxon>Flavobacteriia</taxon>
        <taxon>Flavobacteriales</taxon>
        <taxon>Flavobacteriaceae</taxon>
        <taxon>Maribacter</taxon>
    </lineage>
</organism>
<protein>
    <recommendedName>
        <fullName evidence="4">DUF4221 domain-containing protein</fullName>
    </recommendedName>
</protein>
<keyword evidence="3" id="KW-1185">Reference proteome</keyword>
<name>A0ABU7IRZ3_9FLAO</name>
<comment type="caution">
    <text evidence="2">The sequence shown here is derived from an EMBL/GenBank/DDBJ whole genome shotgun (WGS) entry which is preliminary data.</text>
</comment>
<evidence type="ECO:0000313" key="2">
    <source>
        <dbReference type="EMBL" id="MEE1975743.1"/>
    </source>
</evidence>
<proteinExistence type="predicted"/>
<dbReference type="PROSITE" id="PS51257">
    <property type="entry name" value="PROKAR_LIPOPROTEIN"/>
    <property type="match status" value="1"/>
</dbReference>
<keyword evidence="1" id="KW-0732">Signal</keyword>
<accession>A0ABU7IRZ3</accession>
<evidence type="ECO:0000313" key="3">
    <source>
        <dbReference type="Proteomes" id="UP001356308"/>
    </source>
</evidence>
<gene>
    <name evidence="2" type="ORF">V1I91_06665</name>
</gene>